<proteinExistence type="predicted"/>
<dbReference type="AlphaFoldDB" id="A0A8I1DRI2"/>
<reference evidence="1" key="1">
    <citation type="submission" date="2020-12" db="EMBL/GenBank/DDBJ databases">
        <title>Burkholderia cepacia complex in Mexico.</title>
        <authorList>
            <person name="Estrada P."/>
        </authorList>
    </citation>
    <scope>NUCLEOTIDE SEQUENCE</scope>
    <source>
        <strain evidence="1">871</strain>
    </source>
</reference>
<dbReference type="EMBL" id="JAEDXG010000037">
    <property type="protein sequence ID" value="MBH9700781.1"/>
    <property type="molecule type" value="Genomic_DNA"/>
</dbReference>
<organism evidence="1 2">
    <name type="scientific">Burkholderia cepacia</name>
    <name type="common">Pseudomonas cepacia</name>
    <dbReference type="NCBI Taxonomy" id="292"/>
    <lineage>
        <taxon>Bacteria</taxon>
        <taxon>Pseudomonadati</taxon>
        <taxon>Pseudomonadota</taxon>
        <taxon>Betaproteobacteria</taxon>
        <taxon>Burkholderiales</taxon>
        <taxon>Burkholderiaceae</taxon>
        <taxon>Burkholderia</taxon>
        <taxon>Burkholderia cepacia complex</taxon>
    </lineage>
</organism>
<dbReference type="SUPFAM" id="SSF53850">
    <property type="entry name" value="Periplasmic binding protein-like II"/>
    <property type="match status" value="1"/>
</dbReference>
<evidence type="ECO:0000313" key="2">
    <source>
        <dbReference type="Proteomes" id="UP000645612"/>
    </source>
</evidence>
<accession>A0A8I1DRI2</accession>
<dbReference type="Proteomes" id="UP000645612">
    <property type="component" value="Unassembled WGS sequence"/>
</dbReference>
<protein>
    <submittedName>
        <fullName evidence="1">PhnD/SsuA/transferrin family substrate-binding protein</fullName>
    </submittedName>
</protein>
<evidence type="ECO:0000313" key="1">
    <source>
        <dbReference type="EMBL" id="MBH9700781.1"/>
    </source>
</evidence>
<dbReference type="Gene3D" id="3.40.190.10">
    <property type="entry name" value="Periplasmic binding protein-like II"/>
    <property type="match status" value="1"/>
</dbReference>
<name>A0A8I1DRI2_BURCE</name>
<comment type="caution">
    <text evidence="1">The sequence shown here is derived from an EMBL/GenBank/DDBJ whole genome shotgun (WGS) entry which is preliminary data.</text>
</comment>
<sequence>MPRKIFFGTTPVFLDNQVRLLVEWRERLERQLGVEVHFVQRGSYGEITELLLADQLDIAWVCGYPYVTHADRMKLLGKR</sequence>
<dbReference type="Pfam" id="PF12974">
    <property type="entry name" value="Phosphonate-bd"/>
    <property type="match status" value="1"/>
</dbReference>
<gene>
    <name evidence="1" type="ORF">JAO13_30520</name>
</gene>